<dbReference type="Proteomes" id="UP000077755">
    <property type="component" value="Chromosome 3"/>
</dbReference>
<gene>
    <name evidence="1" type="ORF">DCAR_0312892</name>
</gene>
<proteinExistence type="predicted"/>
<dbReference type="AlphaFoldDB" id="A0A166BCB9"/>
<sequence length="59" mass="6647">MVAMFYINFLILIFFVLKMVVRCSTTIQATSLEPAAALENVPSIRSVLMISRPSWDPTI</sequence>
<reference evidence="1" key="2">
    <citation type="submission" date="2022-03" db="EMBL/GenBank/DDBJ databases">
        <title>Draft title - Genomic analysis of global carrot germplasm unveils the trajectory of domestication and the origin of high carotenoid orange carrot.</title>
        <authorList>
            <person name="Iorizzo M."/>
            <person name="Ellison S."/>
            <person name="Senalik D."/>
            <person name="Macko-Podgorni A."/>
            <person name="Grzebelus D."/>
            <person name="Bostan H."/>
            <person name="Rolling W."/>
            <person name="Curaba J."/>
            <person name="Simon P."/>
        </authorList>
    </citation>
    <scope>NUCLEOTIDE SEQUENCE</scope>
    <source>
        <tissue evidence="1">Leaf</tissue>
    </source>
</reference>
<evidence type="ECO:0000313" key="1">
    <source>
        <dbReference type="EMBL" id="WOG93606.1"/>
    </source>
</evidence>
<dbReference type="Gramene" id="KZN02638">
    <property type="protein sequence ID" value="KZN02638"/>
    <property type="gene ID" value="DCAR_011392"/>
</dbReference>
<reference evidence="1" key="1">
    <citation type="journal article" date="2016" name="Nat. Genet.">
        <title>A high-quality carrot genome assembly provides new insights into carotenoid accumulation and asterid genome evolution.</title>
        <authorList>
            <person name="Iorizzo M."/>
            <person name="Ellison S."/>
            <person name="Senalik D."/>
            <person name="Zeng P."/>
            <person name="Satapoomin P."/>
            <person name="Huang J."/>
            <person name="Bowman M."/>
            <person name="Iovene M."/>
            <person name="Sanseverino W."/>
            <person name="Cavagnaro P."/>
            <person name="Yildiz M."/>
            <person name="Macko-Podgorni A."/>
            <person name="Moranska E."/>
            <person name="Grzebelus E."/>
            <person name="Grzebelus D."/>
            <person name="Ashrafi H."/>
            <person name="Zheng Z."/>
            <person name="Cheng S."/>
            <person name="Spooner D."/>
            <person name="Van Deynze A."/>
            <person name="Simon P."/>
        </authorList>
    </citation>
    <scope>NUCLEOTIDE SEQUENCE</scope>
    <source>
        <tissue evidence="1">Leaf</tissue>
    </source>
</reference>
<name>A0A166BCB9_DAUCS</name>
<accession>A0A166BCB9</accession>
<keyword evidence="2" id="KW-1185">Reference proteome</keyword>
<dbReference type="EMBL" id="CP093345">
    <property type="protein sequence ID" value="WOG93606.1"/>
    <property type="molecule type" value="Genomic_DNA"/>
</dbReference>
<evidence type="ECO:0000313" key="2">
    <source>
        <dbReference type="Proteomes" id="UP000077755"/>
    </source>
</evidence>
<organism evidence="1 2">
    <name type="scientific">Daucus carota subsp. sativus</name>
    <name type="common">Carrot</name>
    <dbReference type="NCBI Taxonomy" id="79200"/>
    <lineage>
        <taxon>Eukaryota</taxon>
        <taxon>Viridiplantae</taxon>
        <taxon>Streptophyta</taxon>
        <taxon>Embryophyta</taxon>
        <taxon>Tracheophyta</taxon>
        <taxon>Spermatophyta</taxon>
        <taxon>Magnoliopsida</taxon>
        <taxon>eudicotyledons</taxon>
        <taxon>Gunneridae</taxon>
        <taxon>Pentapetalae</taxon>
        <taxon>asterids</taxon>
        <taxon>campanulids</taxon>
        <taxon>Apiales</taxon>
        <taxon>Apiaceae</taxon>
        <taxon>Apioideae</taxon>
        <taxon>Scandiceae</taxon>
        <taxon>Daucinae</taxon>
        <taxon>Daucus</taxon>
        <taxon>Daucus sect. Daucus</taxon>
    </lineage>
</organism>
<protein>
    <submittedName>
        <fullName evidence="1">Uncharacterized protein</fullName>
    </submittedName>
</protein>